<dbReference type="NCBIfam" id="NF040657">
    <property type="entry name" value="immun_SitI3"/>
    <property type="match status" value="1"/>
</dbReference>
<comment type="caution">
    <text evidence="1">The sequence shown here is derived from an EMBL/GenBank/DDBJ whole genome shotgun (WGS) entry which is preliminary data.</text>
</comment>
<dbReference type="EMBL" id="BJVY01000056">
    <property type="protein sequence ID" value="GEL74898.1"/>
    <property type="molecule type" value="Genomic_DNA"/>
</dbReference>
<dbReference type="RefSeq" id="WP_090491888.1">
    <property type="nucleotide sequence ID" value="NZ_BJVY01000056.1"/>
</dbReference>
<protein>
    <submittedName>
        <fullName evidence="1">Uncharacterized protein</fullName>
    </submittedName>
</protein>
<dbReference type="Proteomes" id="UP000321224">
    <property type="component" value="Unassembled WGS sequence"/>
</dbReference>
<evidence type="ECO:0000313" key="3">
    <source>
        <dbReference type="Proteomes" id="UP000198717"/>
    </source>
</evidence>
<evidence type="ECO:0000313" key="1">
    <source>
        <dbReference type="EMBL" id="GEL74898.1"/>
    </source>
</evidence>
<proteinExistence type="predicted"/>
<evidence type="ECO:0000313" key="2">
    <source>
        <dbReference type="EMBL" id="SDE61066.1"/>
    </source>
</evidence>
<organism evidence="1 4">
    <name type="scientific">Myxococcus virescens</name>
    <dbReference type="NCBI Taxonomy" id="83456"/>
    <lineage>
        <taxon>Bacteria</taxon>
        <taxon>Pseudomonadati</taxon>
        <taxon>Myxococcota</taxon>
        <taxon>Myxococcia</taxon>
        <taxon>Myxococcales</taxon>
        <taxon>Cystobacterineae</taxon>
        <taxon>Myxococcaceae</taxon>
        <taxon>Myxococcus</taxon>
    </lineage>
</organism>
<reference evidence="1 4" key="2">
    <citation type="submission" date="2019-07" db="EMBL/GenBank/DDBJ databases">
        <title>Whole genome shotgun sequence of Myxococcus virescens NBRC 100334.</title>
        <authorList>
            <person name="Hosoyama A."/>
            <person name="Uohara A."/>
            <person name="Ohji S."/>
            <person name="Ichikawa N."/>
        </authorList>
    </citation>
    <scope>NUCLEOTIDE SEQUENCE [LARGE SCALE GENOMIC DNA]</scope>
    <source>
        <strain evidence="1 4">NBRC 100334</strain>
    </source>
</reference>
<dbReference type="InterPro" id="IPR049799">
    <property type="entry name" value="SitI3-like"/>
</dbReference>
<accession>A0A511HMT0</accession>
<reference evidence="2 3" key="1">
    <citation type="submission" date="2016-10" db="EMBL/GenBank/DDBJ databases">
        <authorList>
            <person name="Varghese N."/>
            <person name="Submissions S."/>
        </authorList>
    </citation>
    <scope>NUCLEOTIDE SEQUENCE [LARGE SCALE GENOMIC DNA]</scope>
    <source>
        <strain evidence="2 3">DSM 2260</strain>
    </source>
</reference>
<dbReference type="AlphaFoldDB" id="A0A511HMT0"/>
<evidence type="ECO:0000313" key="4">
    <source>
        <dbReference type="Proteomes" id="UP000321224"/>
    </source>
</evidence>
<gene>
    <name evidence="1" type="ORF">MVI01_66820</name>
    <name evidence="2" type="ORF">SAMN04488504_10972</name>
</gene>
<name>A0A511HMT0_9BACT</name>
<keyword evidence="3" id="KW-1185">Reference proteome</keyword>
<sequence>MGLENGLKFETDMAPMQALRLLADQFCLSWGDESHLIGPALWIWAIGLDEESRSLFEEDFHFKPSMLVGFRLNPNSPEYAAGCRTMLRASLLLLEHGRDGVLLFNGEHIVLQRIGGVLTLNADRGNWTDGLHLANEITVPYKIQPLNSPLL</sequence>
<dbReference type="Proteomes" id="UP000198717">
    <property type="component" value="Unassembled WGS sequence"/>
</dbReference>
<dbReference type="EMBL" id="FNAJ01000009">
    <property type="protein sequence ID" value="SDE61066.1"/>
    <property type="molecule type" value="Genomic_DNA"/>
</dbReference>